<dbReference type="InterPro" id="IPR036390">
    <property type="entry name" value="WH_DNA-bd_sf"/>
</dbReference>
<dbReference type="InterPro" id="IPR036388">
    <property type="entry name" value="WH-like_DNA-bd_sf"/>
</dbReference>
<keyword evidence="2" id="KW-0805">Transcription regulation</keyword>
<dbReference type="GO" id="GO:0003677">
    <property type="term" value="F:DNA binding"/>
    <property type="evidence" value="ECO:0007669"/>
    <property type="project" value="UniProtKB-KW"/>
</dbReference>
<dbReference type="Gene3D" id="1.10.10.10">
    <property type="entry name" value="Winged helix-like DNA-binding domain superfamily/Winged helix DNA-binding domain"/>
    <property type="match status" value="1"/>
</dbReference>
<name>A0AA41WBP9_9BACT</name>
<dbReference type="GO" id="GO:0045892">
    <property type="term" value="P:negative regulation of DNA-templated transcription"/>
    <property type="evidence" value="ECO:0007669"/>
    <property type="project" value="InterPro"/>
</dbReference>
<dbReference type="AlphaFoldDB" id="A0AA41WBP9"/>
<evidence type="ECO:0000256" key="3">
    <source>
        <dbReference type="ARBA" id="ARBA00023125"/>
    </source>
</evidence>
<evidence type="ECO:0000256" key="2">
    <source>
        <dbReference type="ARBA" id="ARBA00023015"/>
    </source>
</evidence>
<reference evidence="5" key="1">
    <citation type="submission" date="2022-06" db="EMBL/GenBank/DDBJ databases">
        <title>CFH 74404 Thermomicrobiaceae sp.</title>
        <authorList>
            <person name="Ming H."/>
            <person name="Li W.-J."/>
            <person name="Zhao Z."/>
        </authorList>
    </citation>
    <scope>NUCLEOTIDE SEQUENCE</scope>
    <source>
        <strain evidence="5">CFH 74404</strain>
    </source>
</reference>
<evidence type="ECO:0000256" key="1">
    <source>
        <dbReference type="ARBA" id="ARBA00011046"/>
    </source>
</evidence>
<dbReference type="Pfam" id="PF03965">
    <property type="entry name" value="Penicillinase_R"/>
    <property type="match status" value="1"/>
</dbReference>
<dbReference type="SUPFAM" id="SSF46785">
    <property type="entry name" value="Winged helix' DNA-binding domain"/>
    <property type="match status" value="1"/>
</dbReference>
<sequence length="135" mass="15051">MKINRFALDSRGLARVLGELEARILEVVWTLGQATVKDVAAALGPEAHVKTVMTVMNRMVEKGVLQREARGRSFVYSAVLDRERFAQQVASRVLSGLLADFGKPTLAHFVQEIPPEQLAELERLIAERRRLQGGE</sequence>
<keyword evidence="6" id="KW-1185">Reference proteome</keyword>
<dbReference type="RefSeq" id="WP_284055747.1">
    <property type="nucleotide sequence ID" value="NZ_JAMSLR010000001.1"/>
</dbReference>
<gene>
    <name evidence="5" type="ORF">NET02_02280</name>
</gene>
<dbReference type="PIRSF" id="PIRSF019455">
    <property type="entry name" value="CopR_AtkY"/>
    <property type="match status" value="1"/>
</dbReference>
<organism evidence="5 6">
    <name type="scientific">Thermalbibacter longus</name>
    <dbReference type="NCBI Taxonomy" id="2951981"/>
    <lineage>
        <taxon>Bacteria</taxon>
        <taxon>Pseudomonadati</taxon>
        <taxon>Thermomicrobiota</taxon>
        <taxon>Thermomicrobia</taxon>
        <taxon>Thermomicrobiales</taxon>
        <taxon>Thermomicrobiaceae</taxon>
        <taxon>Thermalbibacter</taxon>
    </lineage>
</organism>
<keyword evidence="4" id="KW-0804">Transcription</keyword>
<accession>A0AA41WBP9</accession>
<dbReference type="EMBL" id="JAMSLR010000001">
    <property type="protein sequence ID" value="MCM8747968.1"/>
    <property type="molecule type" value="Genomic_DNA"/>
</dbReference>
<keyword evidence="3" id="KW-0238">DNA-binding</keyword>
<evidence type="ECO:0000313" key="5">
    <source>
        <dbReference type="EMBL" id="MCM8747968.1"/>
    </source>
</evidence>
<dbReference type="Proteomes" id="UP001165306">
    <property type="component" value="Unassembled WGS sequence"/>
</dbReference>
<evidence type="ECO:0000313" key="6">
    <source>
        <dbReference type="Proteomes" id="UP001165306"/>
    </source>
</evidence>
<protein>
    <submittedName>
        <fullName evidence="5">BlaI/MecI/CopY family transcriptional regulator</fullName>
    </submittedName>
</protein>
<comment type="caution">
    <text evidence="5">The sequence shown here is derived from an EMBL/GenBank/DDBJ whole genome shotgun (WGS) entry which is preliminary data.</text>
</comment>
<comment type="similarity">
    <text evidence="1">Belongs to the BlaI transcriptional regulatory family.</text>
</comment>
<evidence type="ECO:0000256" key="4">
    <source>
        <dbReference type="ARBA" id="ARBA00023163"/>
    </source>
</evidence>
<proteinExistence type="inferred from homology"/>
<dbReference type="InterPro" id="IPR005650">
    <property type="entry name" value="BlaI_family"/>
</dbReference>